<name>A0A9X6U596_BACTU</name>
<organism evidence="1 2">
    <name type="scientific">Bacillus thuringiensis</name>
    <dbReference type="NCBI Taxonomy" id="1428"/>
    <lineage>
        <taxon>Bacteria</taxon>
        <taxon>Bacillati</taxon>
        <taxon>Bacillota</taxon>
        <taxon>Bacilli</taxon>
        <taxon>Bacillales</taxon>
        <taxon>Bacillaceae</taxon>
        <taxon>Bacillus</taxon>
        <taxon>Bacillus cereus group</taxon>
    </lineage>
</organism>
<comment type="caution">
    <text evidence="1">The sequence shown here is derived from an EMBL/GenBank/DDBJ whole genome shotgun (WGS) entry which is preliminary data.</text>
</comment>
<reference evidence="1 2" key="1">
    <citation type="submission" date="2017-09" db="EMBL/GenBank/DDBJ databases">
        <title>Large-scale bioinformatics analysis of Bacillus genomes uncovers conserved roles of natural products in bacterial physiology.</title>
        <authorList>
            <consortium name="Agbiome Team Llc"/>
            <person name="Bleich R.M."/>
            <person name="Grubbs K.J."/>
            <person name="Santa Maria K.C."/>
            <person name="Allen S.E."/>
            <person name="Farag S."/>
            <person name="Shank E.A."/>
            <person name="Bowers A."/>
        </authorList>
    </citation>
    <scope>NUCLEOTIDE SEQUENCE [LARGE SCALE GENOMIC DNA]</scope>
    <source>
        <strain evidence="1 2">AFS094940</strain>
    </source>
</reference>
<dbReference type="Proteomes" id="UP000220127">
    <property type="component" value="Unassembled WGS sequence"/>
</dbReference>
<accession>A0A9X6U596</accession>
<gene>
    <name evidence="1" type="ORF">CON01_00690</name>
</gene>
<dbReference type="AlphaFoldDB" id="A0A9X6U596"/>
<evidence type="ECO:0000313" key="1">
    <source>
        <dbReference type="EMBL" id="PED16400.1"/>
    </source>
</evidence>
<dbReference type="RefSeq" id="WP_088011220.1">
    <property type="nucleotide sequence ID" value="NZ_NUIV01000047.1"/>
</dbReference>
<evidence type="ECO:0000313" key="2">
    <source>
        <dbReference type="Proteomes" id="UP000220127"/>
    </source>
</evidence>
<proteinExistence type="predicted"/>
<sequence>MDKYFKFQAYAVPIDGFEQSFKGVVKASDERQAKRKIDDYFSNRDFAWIGSVYVKEVIDEVTMI</sequence>
<protein>
    <submittedName>
        <fullName evidence="1">Uncharacterized protein</fullName>
    </submittedName>
</protein>
<dbReference type="EMBL" id="NVMD01000002">
    <property type="protein sequence ID" value="PED16400.1"/>
    <property type="molecule type" value="Genomic_DNA"/>
</dbReference>